<comment type="caution">
    <text evidence="2">The sequence shown here is derived from an EMBL/GenBank/DDBJ whole genome shotgun (WGS) entry which is preliminary data.</text>
</comment>
<dbReference type="RefSeq" id="WP_161112213.1">
    <property type="nucleotide sequence ID" value="NZ_WWHY01000001.1"/>
</dbReference>
<evidence type="ECO:0000259" key="1">
    <source>
        <dbReference type="Pfam" id="PF01636"/>
    </source>
</evidence>
<dbReference type="EMBL" id="WWHY01000001">
    <property type="protein sequence ID" value="MYR35614.1"/>
    <property type="molecule type" value="Genomic_DNA"/>
</dbReference>
<dbReference type="SUPFAM" id="SSF56112">
    <property type="entry name" value="Protein kinase-like (PK-like)"/>
    <property type="match status" value="1"/>
</dbReference>
<dbReference type="Proteomes" id="UP000467124">
    <property type="component" value="Unassembled WGS sequence"/>
</dbReference>
<gene>
    <name evidence="2" type="ORF">GTW20_25965</name>
</gene>
<evidence type="ECO:0000313" key="2">
    <source>
        <dbReference type="EMBL" id="MYR35614.1"/>
    </source>
</evidence>
<reference evidence="2 3" key="1">
    <citation type="journal article" date="2019" name="Nat. Commun.">
        <title>The antimicrobial potential of Streptomyces from insect microbiomes.</title>
        <authorList>
            <person name="Chevrette M.G."/>
            <person name="Carlson C.M."/>
            <person name="Ortega H.E."/>
            <person name="Thomas C."/>
            <person name="Ananiev G.E."/>
            <person name="Barns K.J."/>
            <person name="Book A.J."/>
            <person name="Cagnazzo J."/>
            <person name="Carlos C."/>
            <person name="Flanigan W."/>
            <person name="Grubbs K.J."/>
            <person name="Horn H.A."/>
            <person name="Hoffmann F.M."/>
            <person name="Klassen J.L."/>
            <person name="Knack J.J."/>
            <person name="Lewin G.R."/>
            <person name="McDonald B.R."/>
            <person name="Muller L."/>
            <person name="Melo W.G.P."/>
            <person name="Pinto-Tomas A.A."/>
            <person name="Schmitz A."/>
            <person name="Wendt-Pienkowski E."/>
            <person name="Wildman S."/>
            <person name="Zhao M."/>
            <person name="Zhang F."/>
            <person name="Bugni T.S."/>
            <person name="Andes D.R."/>
            <person name="Pupo M.T."/>
            <person name="Currie C.R."/>
        </authorList>
    </citation>
    <scope>NUCLEOTIDE SEQUENCE [LARGE SCALE GENOMIC DNA]</scope>
    <source>
        <strain evidence="2 3">SID5840</strain>
    </source>
</reference>
<proteinExistence type="predicted"/>
<dbReference type="InterPro" id="IPR002575">
    <property type="entry name" value="Aminoglycoside_PTrfase"/>
</dbReference>
<dbReference type="AlphaFoldDB" id="A0A7K2J0M2"/>
<sequence>MREPRARRAVSAALAVAASFGLDADDAVVLHESNRITLWLTPGDVLARVAPLGEDAAGFEVELARRLTLAGAPVASPHPRVPAIVHERDGFAITLWTHHPPVPPLDVPASDYAHALARLHEGLREIDLPAPRFTDRVAQARALVDDHHRTPELTAPDRELLAGTLREMERGVLEHGAPERLLHGEPHPGNLLPTDEGPLFVDLETCCRGPVEFDLAHAPDEVADHYPDVDRELLRRCRTLMTAMIAAWRWDRDDRFPDGRRQGVEWIARLRAATGADGAGLR</sequence>
<name>A0A7K2J0M2_9ACTN</name>
<protein>
    <submittedName>
        <fullName evidence="2">Phosphotransferase</fullName>
    </submittedName>
</protein>
<organism evidence="2 3">
    <name type="scientific">Nocardiopsis alba</name>
    <dbReference type="NCBI Taxonomy" id="53437"/>
    <lineage>
        <taxon>Bacteria</taxon>
        <taxon>Bacillati</taxon>
        <taxon>Actinomycetota</taxon>
        <taxon>Actinomycetes</taxon>
        <taxon>Streptosporangiales</taxon>
        <taxon>Nocardiopsidaceae</taxon>
        <taxon>Nocardiopsis</taxon>
    </lineage>
</organism>
<dbReference type="Gene3D" id="3.90.1200.10">
    <property type="match status" value="1"/>
</dbReference>
<evidence type="ECO:0000313" key="3">
    <source>
        <dbReference type="Proteomes" id="UP000467124"/>
    </source>
</evidence>
<dbReference type="GO" id="GO:0016740">
    <property type="term" value="F:transferase activity"/>
    <property type="evidence" value="ECO:0007669"/>
    <property type="project" value="UniProtKB-KW"/>
</dbReference>
<dbReference type="Pfam" id="PF01636">
    <property type="entry name" value="APH"/>
    <property type="match status" value="1"/>
</dbReference>
<dbReference type="InterPro" id="IPR011009">
    <property type="entry name" value="Kinase-like_dom_sf"/>
</dbReference>
<keyword evidence="2" id="KW-0808">Transferase</keyword>
<accession>A0A7K2J0M2</accession>
<feature type="domain" description="Aminoglycoside phosphotransferase" evidence="1">
    <location>
        <begin position="38"/>
        <end position="219"/>
    </location>
</feature>